<evidence type="ECO:0008006" key="5">
    <source>
        <dbReference type="Google" id="ProtNLM"/>
    </source>
</evidence>
<evidence type="ECO:0000313" key="4">
    <source>
        <dbReference type="Proteomes" id="UP001557485"/>
    </source>
</evidence>
<feature type="region of interest" description="Disordered" evidence="1">
    <location>
        <begin position="285"/>
        <end position="321"/>
    </location>
</feature>
<name>A0ABV3UCA9_9GAMM</name>
<feature type="chain" id="PRO_5046397033" description="Carboxypeptidase regulatory-like domain-containing protein" evidence="2">
    <location>
        <begin position="25"/>
        <end position="763"/>
    </location>
</feature>
<evidence type="ECO:0000256" key="2">
    <source>
        <dbReference type="SAM" id="SignalP"/>
    </source>
</evidence>
<organism evidence="3 4">
    <name type="scientific">Zhongshania guokunii</name>
    <dbReference type="NCBI Taxonomy" id="641783"/>
    <lineage>
        <taxon>Bacteria</taxon>
        <taxon>Pseudomonadati</taxon>
        <taxon>Pseudomonadota</taxon>
        <taxon>Gammaproteobacteria</taxon>
        <taxon>Cellvibrionales</taxon>
        <taxon>Spongiibacteraceae</taxon>
        <taxon>Zhongshania</taxon>
    </lineage>
</organism>
<reference evidence="3 4" key="1">
    <citation type="journal article" date="2011" name="Int. J. Syst. Evol. Microbiol.">
        <title>Zhongshania antarctica gen. nov., sp. nov. and Zhongshania guokunii sp. nov., gammaproteobacteria respectively isolated from coastal attached (fast) ice and surface seawater of the Antarctic.</title>
        <authorList>
            <person name="Li H.J."/>
            <person name="Zhang X.Y."/>
            <person name="Chen C.X."/>
            <person name="Zhang Y.J."/>
            <person name="Gao Z.M."/>
            <person name="Yu Y."/>
            <person name="Chen X.L."/>
            <person name="Chen B."/>
            <person name="Zhang Y.Z."/>
        </authorList>
    </citation>
    <scope>NUCLEOTIDE SEQUENCE [LARGE SCALE GENOMIC DNA]</scope>
    <source>
        <strain evidence="3 4">ZS6-22T</strain>
    </source>
</reference>
<feature type="signal peptide" evidence="2">
    <location>
        <begin position="1"/>
        <end position="24"/>
    </location>
</feature>
<proteinExistence type="predicted"/>
<dbReference type="EMBL" id="JBFRYA010000019">
    <property type="protein sequence ID" value="MEX1670588.1"/>
    <property type="molecule type" value="Genomic_DNA"/>
</dbReference>
<dbReference type="RefSeq" id="WP_368382902.1">
    <property type="nucleotide sequence ID" value="NZ_JBFRYA010000019.1"/>
</dbReference>
<accession>A0ABV3UCA9</accession>
<protein>
    <recommendedName>
        <fullName evidence="5">Carboxypeptidase regulatory-like domain-containing protein</fullName>
    </recommendedName>
</protein>
<feature type="compositionally biased region" description="Low complexity" evidence="1">
    <location>
        <begin position="288"/>
        <end position="315"/>
    </location>
</feature>
<evidence type="ECO:0000256" key="1">
    <source>
        <dbReference type="SAM" id="MobiDB-lite"/>
    </source>
</evidence>
<evidence type="ECO:0000313" key="3">
    <source>
        <dbReference type="EMBL" id="MEX1670588.1"/>
    </source>
</evidence>
<gene>
    <name evidence="3" type="ORF">AB4876_16830</name>
</gene>
<comment type="caution">
    <text evidence="3">The sequence shown here is derived from an EMBL/GenBank/DDBJ whole genome shotgun (WGS) entry which is preliminary data.</text>
</comment>
<sequence>MRQIPQFQKFLLPLAIAASLAACGSDSNKGGGSSAAPSTIAGTSSKGIIIGGIVNAYPITAEGTVDRATSLADPATTAEDGSYSLVLNSNYVAGSAIYVEITAGDGTLMRCDLAKCGEKNFGEDYTLASGFAMSATLPQASGSSVAVNITPITDIASKLTLQKVVSGASPSAAAAGSNAQVASRLGITGGLIDQPIVDITNADAVNAASQAALEYNLKSAAAIAAALKASTTPSLEDAVTNFVNQFRDGGIADREETNSDNISLEELLEEALALLETVKAVEGVDENASGVSSSSTSLTTAESSAQNSNNTTASQGDVPDDVGSEGLVASKAFVKQVRNLASAGIVSANQEAFADQIDLASEAVSADSDIVAEGLGLGLNAIASAYELYLDAPDEDKPSSIEVNGITVAISESAGTVTLSVDETIVLAETDVAIKISAADGTVINENEPVESTVDGTRSVSETGSATAALSVSGSAASSAVSITINEGSFSGALSYDSQWTETETETETGGSYSDTWDDEFTVTNIDAKLNITLAQLNSDNNVSFTGMMALKLGELTGTEVGSYSNSYSFTDWQANSNQEQYTETITFDGFEISLSGEFSDDDGNAISASLAANIDNYSETCTQASSYSFENGGDYSYECDLNETETDYAMVSLSIVFNFDIDGVDDDVKVEFNANRTGLETGEGSLKLSYGGNQLNLAYEGGNSATLSNHNGVTMTLTETEVEEETSLSGDIKHGGTAFATISDDTGAVVIRYNDGSFETVM</sequence>
<keyword evidence="4" id="KW-1185">Reference proteome</keyword>
<keyword evidence="2" id="KW-0732">Signal</keyword>
<dbReference type="Proteomes" id="UP001557485">
    <property type="component" value="Unassembled WGS sequence"/>
</dbReference>
<dbReference type="PROSITE" id="PS51257">
    <property type="entry name" value="PROKAR_LIPOPROTEIN"/>
    <property type="match status" value="1"/>
</dbReference>